<dbReference type="Gene3D" id="2.40.128.260">
    <property type="entry name" value="Type IV secretion system, VirB10/TraB/TrbI"/>
    <property type="match status" value="1"/>
</dbReference>
<dbReference type="InterPro" id="IPR057481">
    <property type="entry name" value="Decapeptide"/>
</dbReference>
<dbReference type="OrthoDB" id="5620516at2"/>
<keyword evidence="8" id="KW-1185">Reference proteome</keyword>
<dbReference type="EMBL" id="LN614827">
    <property type="protein sequence ID" value="CEG58039.1"/>
    <property type="molecule type" value="Genomic_DNA"/>
</dbReference>
<evidence type="ECO:0000256" key="1">
    <source>
        <dbReference type="ARBA" id="ARBA00004167"/>
    </source>
</evidence>
<accession>A0A098G7V0</accession>
<dbReference type="HOGENOM" id="CLU_004070_0_0_6"/>
<dbReference type="GO" id="GO:0016020">
    <property type="term" value="C:membrane"/>
    <property type="evidence" value="ECO:0007669"/>
    <property type="project" value="UniProtKB-SubCell"/>
</dbReference>
<dbReference type="CDD" id="cd16431">
    <property type="entry name" value="IcmE"/>
    <property type="match status" value="1"/>
</dbReference>
<proteinExistence type="inferred from homology"/>
<keyword evidence="4 6" id="KW-1133">Transmembrane helix</keyword>
<dbReference type="KEGG" id="lfa:LFA_2671"/>
<dbReference type="InterPro" id="IPR049855">
    <property type="entry name" value="DotG/IcmE-like_C"/>
</dbReference>
<evidence type="ECO:0000256" key="2">
    <source>
        <dbReference type="ARBA" id="ARBA00010265"/>
    </source>
</evidence>
<evidence type="ECO:0000256" key="6">
    <source>
        <dbReference type="SAM" id="Phobius"/>
    </source>
</evidence>
<name>A0A098G7V0_9GAMM</name>
<dbReference type="Gene3D" id="2.160.20.80">
    <property type="entry name" value="E3 ubiquitin-protein ligase SopA"/>
    <property type="match status" value="2"/>
</dbReference>
<evidence type="ECO:0000256" key="5">
    <source>
        <dbReference type="ARBA" id="ARBA00023136"/>
    </source>
</evidence>
<keyword evidence="3 6" id="KW-0812">Transmembrane</keyword>
<sequence>MASRKENLKSLFSNTRTRVIIVFTAVLLILTVVIGYVKLKNAAGGTTASSSLPQGPVGIQSIPGVLDPTAQYAKLQQQQNVNQAVQAEKSGSSAIPTIIRTQALGEGVGVIGSTNGETGVGFTALAREESEGPQNSLWIQALKNGSCSKNAIDQVVSQGAQLSDLKAACTCVQLKDVGYGLQDLDHICQCKELKAAGYSARQLKDIGYTAGRLRDCGFDACELRNAGYTAQEMKDGGFSDGELKGAGFSDAEIARASGLPDGITAADVLKAGCGEAALTKLRKAGVSAAAIRRISGCSAEQLKAAGFTAKELKDAGFSAADLKRAGFSADELKAAGFSARDLLNAGFSPADLAKAGFTAAEIKAAGMELPPGISPSDVKNAGCDVDVLKKERAAGVSAAMIRQYAGCSAQALKAAGFSDTDLANAGFTPQQISAATPLSDSAIKAAGCDPEKLKKLLAAGVSAKRIKDLNGCSAQALKEAGYDAKSLLDAGYTPAQLQAAGFTPKQLEDAGITPAATIANGRVADCSVDALKKARAAGVSALTIKQTLGCSAQALKDAGYTAKELKDAGFTAAELKAAGFSAKELKDAGFTAKELRDAGFTAAQLKAAGFSAKELKDAGFSAAELKAAGFSAAQLKAAGFSAKELKDAGFSAADLKAAGFSAKELKDAGFSASDLKAAGFSAKDLKDAGFSAADLKAAGYSAKELKDAGYTAQQLRDAGFTANQLLNAGFSPQESNVAGLQNPQLQQNPSSLNAMPAFPGTTSQQGAGALANSNNDQLQAIINRQNREQAEQKYQQKIQQRTSDMLAAANQALQGWKQVTVQVYTEGNAEQAEKGAENGAAQNINNSTTINNQNVSITNTQQRAIIRTGDILFAVIDTSINSDEPGPILATIVSGKLKGTKLIGSFNLPSNANKMVITFNTMSVPGAAKTTTISAFAIDPNTARTALASRTDHHYLMRYGSLFASSFLQGFGNAFQSANTTVTIGGTGGGNNITVSNGVGRSALQNAVIGLAQVGQNWSQQAQQLFNTPTTVEVYSGTGVGVLFTQDVQSI</sequence>
<dbReference type="InterPro" id="IPR005498">
    <property type="entry name" value="T4SS_VirB10/TraB/TrbI"/>
</dbReference>
<evidence type="ECO:0000313" key="8">
    <source>
        <dbReference type="Proteomes" id="UP000032430"/>
    </source>
</evidence>
<dbReference type="InterPro" id="IPR042217">
    <property type="entry name" value="T4SS_VirB10/TrbI"/>
</dbReference>
<dbReference type="STRING" id="1212491.LFA_2671"/>
<keyword evidence="5 6" id="KW-0472">Membrane</keyword>
<protein>
    <submittedName>
        <fullName evidence="7">Component of the Dot/Icm secretion system. Major component of a channel</fullName>
    </submittedName>
</protein>
<dbReference type="SUPFAM" id="SSF141571">
    <property type="entry name" value="Pentapeptide repeat-like"/>
    <property type="match status" value="2"/>
</dbReference>
<evidence type="ECO:0000256" key="3">
    <source>
        <dbReference type="ARBA" id="ARBA00022692"/>
    </source>
</evidence>
<comment type="subcellular location">
    <subcellularLocation>
        <location evidence="1">Membrane</location>
        <topology evidence="1">Single-pass membrane protein</topology>
    </subcellularLocation>
</comment>
<dbReference type="AlphaFoldDB" id="A0A098G7V0"/>
<dbReference type="NCBIfam" id="NF033900">
    <property type="entry name" value="T4SS_IcmE_DotG"/>
    <property type="match status" value="2"/>
</dbReference>
<dbReference type="PANTHER" id="PTHR47121">
    <property type="entry name" value="THYLAKOID LUMENAL PROTEIN TL20.3, CHLOROPLASTIC"/>
    <property type="match status" value="1"/>
</dbReference>
<comment type="similarity">
    <text evidence="2">Belongs to the TrbI/VirB10 family.</text>
</comment>
<dbReference type="Proteomes" id="UP000032430">
    <property type="component" value="Chromosome I"/>
</dbReference>
<organism evidence="7 8">
    <name type="scientific">Legionella fallonii LLAP-10</name>
    <dbReference type="NCBI Taxonomy" id="1212491"/>
    <lineage>
        <taxon>Bacteria</taxon>
        <taxon>Pseudomonadati</taxon>
        <taxon>Pseudomonadota</taxon>
        <taxon>Gammaproteobacteria</taxon>
        <taxon>Legionellales</taxon>
        <taxon>Legionellaceae</taxon>
        <taxon>Legionella</taxon>
    </lineage>
</organism>
<feature type="transmembrane region" description="Helical" evidence="6">
    <location>
        <begin position="20"/>
        <end position="39"/>
    </location>
</feature>
<reference evidence="8" key="1">
    <citation type="submission" date="2014-09" db="EMBL/GenBank/DDBJ databases">
        <authorList>
            <person name="Gomez-Valero L."/>
        </authorList>
    </citation>
    <scope>NUCLEOTIDE SEQUENCE [LARGE SCALE GENOMIC DNA]</scope>
    <source>
        <strain evidence="8">ATCC700992</strain>
    </source>
</reference>
<dbReference type="RefSeq" id="WP_045096436.1">
    <property type="nucleotide sequence ID" value="NZ_LN614827.1"/>
</dbReference>
<evidence type="ECO:0000256" key="4">
    <source>
        <dbReference type="ARBA" id="ARBA00022989"/>
    </source>
</evidence>
<gene>
    <name evidence="7" type="primary">dotG</name>
    <name evidence="7" type="synonym">icmE</name>
    <name evidence="7" type="ORF">LFA_2671</name>
</gene>
<dbReference type="PANTHER" id="PTHR47121:SF2">
    <property type="entry name" value="THYLAKOID LUMENAL PROTEIN TL20.3, CHLOROPLASTIC"/>
    <property type="match status" value="1"/>
</dbReference>
<dbReference type="Pfam" id="PF03743">
    <property type="entry name" value="TrbI"/>
    <property type="match status" value="1"/>
</dbReference>
<dbReference type="Pfam" id="PF25296">
    <property type="entry name" value="Decapeptide"/>
    <property type="match status" value="4"/>
</dbReference>
<evidence type="ECO:0000313" key="7">
    <source>
        <dbReference type="EMBL" id="CEG58039.1"/>
    </source>
</evidence>
<dbReference type="InterPro" id="IPR053285">
    <property type="entry name" value="Thylakoid_lumenal_pentapeptide"/>
</dbReference>